<dbReference type="EMBL" id="CP110615">
    <property type="protein sequence ID" value="UZJ23618.1"/>
    <property type="molecule type" value="Genomic_DNA"/>
</dbReference>
<comment type="similarity">
    <text evidence="2">Belongs to the ArsB family.</text>
</comment>
<dbReference type="PANTHER" id="PTHR43302">
    <property type="entry name" value="TRANSPORTER ARSB-RELATED"/>
    <property type="match status" value="1"/>
</dbReference>
<name>A0ABY6NXG3_9NOCA</name>
<feature type="transmembrane region" description="Helical" evidence="8">
    <location>
        <begin position="389"/>
        <end position="409"/>
    </location>
</feature>
<dbReference type="PANTHER" id="PTHR43302:SF5">
    <property type="entry name" value="TRANSPORTER ARSB-RELATED"/>
    <property type="match status" value="1"/>
</dbReference>
<evidence type="ECO:0000313" key="9">
    <source>
        <dbReference type="EMBL" id="UZJ23618.1"/>
    </source>
</evidence>
<feature type="transmembrane region" description="Helical" evidence="8">
    <location>
        <begin position="241"/>
        <end position="260"/>
    </location>
</feature>
<dbReference type="Proteomes" id="UP001164965">
    <property type="component" value="Chromosome"/>
</dbReference>
<protein>
    <submittedName>
        <fullName evidence="9">SLC13 family permease</fullName>
    </submittedName>
</protein>
<feature type="transmembrane region" description="Helical" evidence="8">
    <location>
        <begin position="305"/>
        <end position="324"/>
    </location>
</feature>
<sequence length="414" mass="41554">MTTVALLLLGAVLAFAIASPRGLPEAVVAVPAALAVLVLGIVTPSAALEEVRALGPTVGFLAAILVLAHLADALGVFRWLATVLGRGSGGDPRRLLVLVFAAAALCTAVLNLDATVVLLTPAVLATAVALRLPPRPHAYASVHLANSASLLLPVSNLTNLLALQASGLTFLGFTALMALPWAVVVVLELAVFAVFFRRDLRRPAEPVVPAAAEPAPRTALVVLGLTLTGFAGSGLVGVEPVWVAVVGAAVLAVPAINAGATSPRQVLREASLLFVVFVLALGVVVAGVTSGPVGRALADSLPSSTSLLALLGTATLAAVLANVVNNLPATLVLLAALGGGAPAGLVLAVLLGVNIGPNLTYVGSLATLLWRRVLLARGLAPSVGTYTRLGLITVPLTLVAAVLALWVGLRVGGV</sequence>
<accession>A0ABY6NXG3</accession>
<evidence type="ECO:0000256" key="3">
    <source>
        <dbReference type="ARBA" id="ARBA00022475"/>
    </source>
</evidence>
<feature type="transmembrane region" description="Helical" evidence="8">
    <location>
        <begin position="100"/>
        <end position="130"/>
    </location>
</feature>
<evidence type="ECO:0000256" key="5">
    <source>
        <dbReference type="ARBA" id="ARBA00022849"/>
    </source>
</evidence>
<keyword evidence="6 8" id="KW-1133">Transmembrane helix</keyword>
<evidence type="ECO:0000256" key="1">
    <source>
        <dbReference type="ARBA" id="ARBA00004651"/>
    </source>
</evidence>
<feature type="transmembrane region" description="Helical" evidence="8">
    <location>
        <begin position="217"/>
        <end position="235"/>
    </location>
</feature>
<evidence type="ECO:0000313" key="10">
    <source>
        <dbReference type="Proteomes" id="UP001164965"/>
    </source>
</evidence>
<reference evidence="9" key="1">
    <citation type="submission" date="2022-10" db="EMBL/GenBank/DDBJ databases">
        <title>Rhodococcus sp.75.</title>
        <authorList>
            <person name="Sun M."/>
        </authorList>
    </citation>
    <scope>NUCLEOTIDE SEQUENCE</scope>
    <source>
        <strain evidence="9">75</strain>
    </source>
</reference>
<dbReference type="RefSeq" id="WP_265381725.1">
    <property type="nucleotide sequence ID" value="NZ_CP110615.1"/>
</dbReference>
<evidence type="ECO:0000256" key="8">
    <source>
        <dbReference type="SAM" id="Phobius"/>
    </source>
</evidence>
<evidence type="ECO:0000256" key="2">
    <source>
        <dbReference type="ARBA" id="ARBA00006433"/>
    </source>
</evidence>
<keyword evidence="4 8" id="KW-0812">Transmembrane</keyword>
<evidence type="ECO:0000256" key="7">
    <source>
        <dbReference type="ARBA" id="ARBA00023136"/>
    </source>
</evidence>
<dbReference type="InterPro" id="IPR000802">
    <property type="entry name" value="Arsenical_pump_ArsB"/>
</dbReference>
<feature type="transmembrane region" description="Helical" evidence="8">
    <location>
        <begin position="272"/>
        <end position="293"/>
    </location>
</feature>
<proteinExistence type="inferred from homology"/>
<organism evidence="9 10">
    <name type="scientific">Rhodococcus antarcticus</name>
    <dbReference type="NCBI Taxonomy" id="2987751"/>
    <lineage>
        <taxon>Bacteria</taxon>
        <taxon>Bacillati</taxon>
        <taxon>Actinomycetota</taxon>
        <taxon>Actinomycetes</taxon>
        <taxon>Mycobacteriales</taxon>
        <taxon>Nocardiaceae</taxon>
        <taxon>Rhodococcus</taxon>
    </lineage>
</organism>
<dbReference type="Pfam" id="PF02040">
    <property type="entry name" value="ArsB"/>
    <property type="match status" value="1"/>
</dbReference>
<evidence type="ECO:0000256" key="6">
    <source>
        <dbReference type="ARBA" id="ARBA00022989"/>
    </source>
</evidence>
<keyword evidence="10" id="KW-1185">Reference proteome</keyword>
<keyword evidence="7 8" id="KW-0472">Membrane</keyword>
<dbReference type="PRINTS" id="PR00758">
    <property type="entry name" value="ARSENICPUMP"/>
</dbReference>
<comment type="subcellular location">
    <subcellularLocation>
        <location evidence="1">Cell membrane</location>
        <topology evidence="1">Multi-pass membrane protein</topology>
    </subcellularLocation>
</comment>
<keyword evidence="3" id="KW-1003">Cell membrane</keyword>
<feature type="transmembrane region" description="Helical" evidence="8">
    <location>
        <begin position="331"/>
        <end position="353"/>
    </location>
</feature>
<evidence type="ECO:0000256" key="4">
    <source>
        <dbReference type="ARBA" id="ARBA00022692"/>
    </source>
</evidence>
<feature type="transmembrane region" description="Helical" evidence="8">
    <location>
        <begin position="28"/>
        <end position="48"/>
    </location>
</feature>
<feature type="transmembrane region" description="Helical" evidence="8">
    <location>
        <begin position="60"/>
        <end position="80"/>
    </location>
</feature>
<feature type="transmembrane region" description="Helical" evidence="8">
    <location>
        <begin position="168"/>
        <end position="196"/>
    </location>
</feature>
<gene>
    <name evidence="9" type="ORF">RHODO2019_10360</name>
</gene>
<keyword evidence="5" id="KW-0059">Arsenical resistance</keyword>